<feature type="non-terminal residue" evidence="2">
    <location>
        <position position="1"/>
    </location>
</feature>
<feature type="non-terminal residue" evidence="2">
    <location>
        <position position="90"/>
    </location>
</feature>
<evidence type="ECO:0000313" key="3">
    <source>
        <dbReference type="Proteomes" id="UP001285636"/>
    </source>
</evidence>
<dbReference type="PANTHER" id="PTHR10587">
    <property type="entry name" value="GLYCOSYL TRANSFERASE-RELATED"/>
    <property type="match status" value="1"/>
</dbReference>
<dbReference type="InterPro" id="IPR050248">
    <property type="entry name" value="Polysacc_deacetylase_ArnD"/>
</dbReference>
<dbReference type="AlphaFoldDB" id="A0AAJ2NSP7"/>
<evidence type="ECO:0000313" key="2">
    <source>
        <dbReference type="EMBL" id="MDV2887890.1"/>
    </source>
</evidence>
<evidence type="ECO:0000259" key="1">
    <source>
        <dbReference type="PROSITE" id="PS51677"/>
    </source>
</evidence>
<organism evidence="2 3">
    <name type="scientific">Alkalihalophilus pseudofirmus</name>
    <name type="common">Bacillus pseudofirmus</name>
    <dbReference type="NCBI Taxonomy" id="79885"/>
    <lineage>
        <taxon>Bacteria</taxon>
        <taxon>Bacillati</taxon>
        <taxon>Bacillota</taxon>
        <taxon>Bacilli</taxon>
        <taxon>Bacillales</taxon>
        <taxon>Bacillaceae</taxon>
        <taxon>Alkalihalophilus</taxon>
    </lineage>
</organism>
<dbReference type="Gene3D" id="3.20.20.370">
    <property type="entry name" value="Glycoside hydrolase/deacetylase"/>
    <property type="match status" value="1"/>
</dbReference>
<dbReference type="Proteomes" id="UP001285636">
    <property type="component" value="Unassembled WGS sequence"/>
</dbReference>
<reference evidence="2" key="1">
    <citation type="submission" date="2023-10" db="EMBL/GenBank/DDBJ databases">
        <title>Screening of Alkalihalophilus pseudofirmusBZ-TG-HK211 and Its Alleviation of Salt Stress on Rapeseed Growth.</title>
        <authorList>
            <person name="Zhao B."/>
            <person name="Guo T."/>
        </authorList>
    </citation>
    <scope>NUCLEOTIDE SEQUENCE</scope>
    <source>
        <strain evidence="2">BZ-TG-HK211</strain>
    </source>
</reference>
<dbReference type="EMBL" id="JAWJAY010000614">
    <property type="protein sequence ID" value="MDV2887890.1"/>
    <property type="molecule type" value="Genomic_DNA"/>
</dbReference>
<dbReference type="PANTHER" id="PTHR10587:SF125">
    <property type="entry name" value="POLYSACCHARIDE DEACETYLASE YHEN-RELATED"/>
    <property type="match status" value="1"/>
</dbReference>
<comment type="caution">
    <text evidence="2">The sequence shown here is derived from an EMBL/GenBank/DDBJ whole genome shotgun (WGS) entry which is preliminary data.</text>
</comment>
<dbReference type="GO" id="GO:0016810">
    <property type="term" value="F:hydrolase activity, acting on carbon-nitrogen (but not peptide) bonds"/>
    <property type="evidence" value="ECO:0007669"/>
    <property type="project" value="InterPro"/>
</dbReference>
<dbReference type="InterPro" id="IPR011330">
    <property type="entry name" value="Glyco_hydro/deAcase_b/a-brl"/>
</dbReference>
<dbReference type="GO" id="GO:0005975">
    <property type="term" value="P:carbohydrate metabolic process"/>
    <property type="evidence" value="ECO:0007669"/>
    <property type="project" value="InterPro"/>
</dbReference>
<feature type="domain" description="NodB homology" evidence="1">
    <location>
        <begin position="1"/>
        <end position="74"/>
    </location>
</feature>
<dbReference type="InterPro" id="IPR002509">
    <property type="entry name" value="NODB_dom"/>
</dbReference>
<protein>
    <submittedName>
        <fullName evidence="2">Polysaccharide deacetylase</fullName>
    </submittedName>
</protein>
<proteinExistence type="predicted"/>
<name>A0AAJ2NSP7_ALKPS</name>
<gene>
    <name evidence="2" type="ORF">RYX45_22240</name>
</gene>
<dbReference type="PROSITE" id="PS51677">
    <property type="entry name" value="NODB"/>
    <property type="match status" value="1"/>
</dbReference>
<accession>A0AAJ2NSP7</accession>
<sequence>EIRNQIAKEGIKIWDWTIESEDWSLKNNPNKIVENIKNHTTERVEVVLMHEKPQTLQVLPEVIAFFKEKGYTFKAYRDADHFRCNFLKDD</sequence>
<dbReference type="SUPFAM" id="SSF88713">
    <property type="entry name" value="Glycoside hydrolase/deacetylase"/>
    <property type="match status" value="1"/>
</dbReference>